<organism evidence="1 2">
    <name type="scientific">Taenia crassiceps</name>
    <dbReference type="NCBI Taxonomy" id="6207"/>
    <lineage>
        <taxon>Eukaryota</taxon>
        <taxon>Metazoa</taxon>
        <taxon>Spiralia</taxon>
        <taxon>Lophotrochozoa</taxon>
        <taxon>Platyhelminthes</taxon>
        <taxon>Cestoda</taxon>
        <taxon>Eucestoda</taxon>
        <taxon>Cyclophyllidea</taxon>
        <taxon>Taeniidae</taxon>
        <taxon>Taenia</taxon>
    </lineage>
</organism>
<protein>
    <submittedName>
        <fullName evidence="1">Uncharacterized protein</fullName>
    </submittedName>
</protein>
<sequence length="112" mass="12803">MQNRLDFPLAFEARSHTCVISVTLFAEMTFYLSISKPLFIHVFINLLSCPSIHVRDNLEKLRELSTWNLGSPLLSMPSMSTLWLPEGLDTRGGEAQKLMKTRHVASLIQLDW</sequence>
<comment type="caution">
    <text evidence="1">The sequence shown here is derived from an EMBL/GenBank/DDBJ whole genome shotgun (WGS) entry which is preliminary data.</text>
</comment>
<name>A0ABR4QE28_9CEST</name>
<dbReference type="EMBL" id="JAKROA010000004">
    <property type="protein sequence ID" value="KAL5107792.1"/>
    <property type="molecule type" value="Genomic_DNA"/>
</dbReference>
<gene>
    <name evidence="1" type="ORF">TcWFU_005778</name>
</gene>
<proteinExistence type="predicted"/>
<accession>A0ABR4QE28</accession>
<keyword evidence="2" id="KW-1185">Reference proteome</keyword>
<evidence type="ECO:0000313" key="1">
    <source>
        <dbReference type="EMBL" id="KAL5107792.1"/>
    </source>
</evidence>
<dbReference type="Proteomes" id="UP001651158">
    <property type="component" value="Unassembled WGS sequence"/>
</dbReference>
<reference evidence="1 2" key="1">
    <citation type="journal article" date="2022" name="Front. Cell. Infect. Microbiol.">
        <title>The Genomes of Two Strains of Taenia crassiceps the Animal Model for the Study of Human Cysticercosis.</title>
        <authorList>
            <person name="Bobes R.J."/>
            <person name="Estrada K."/>
            <person name="Rios-Valencia D.G."/>
            <person name="Calderon-Gallegos A."/>
            <person name="de la Torre P."/>
            <person name="Carrero J.C."/>
            <person name="Sanchez-Flores A."/>
            <person name="Laclette J.P."/>
        </authorList>
    </citation>
    <scope>NUCLEOTIDE SEQUENCE [LARGE SCALE GENOMIC DNA]</scope>
    <source>
        <strain evidence="1">WFUcys</strain>
    </source>
</reference>
<evidence type="ECO:0000313" key="2">
    <source>
        <dbReference type="Proteomes" id="UP001651158"/>
    </source>
</evidence>